<name>A0A8X6RL17_TRICX</name>
<comment type="caution">
    <text evidence="2">The sequence shown here is derived from an EMBL/GenBank/DDBJ whole genome shotgun (WGS) entry which is preliminary data.</text>
</comment>
<feature type="compositionally biased region" description="Basic and acidic residues" evidence="1">
    <location>
        <begin position="99"/>
        <end position="115"/>
    </location>
</feature>
<protein>
    <submittedName>
        <fullName evidence="2">Uncharacterized protein</fullName>
    </submittedName>
</protein>
<evidence type="ECO:0000313" key="3">
    <source>
        <dbReference type="Proteomes" id="UP000887159"/>
    </source>
</evidence>
<proteinExistence type="predicted"/>
<dbReference type="Proteomes" id="UP000887159">
    <property type="component" value="Unassembled WGS sequence"/>
</dbReference>
<evidence type="ECO:0000313" key="2">
    <source>
        <dbReference type="EMBL" id="GFX97331.1"/>
    </source>
</evidence>
<gene>
    <name evidence="2" type="ORF">TNCV_1077021</name>
</gene>
<sequence length="133" mass="14451">MTLPGPTRKLVCPSSPSPPYAVDRDRCTPSLRPGGQHFHGNPTGAHTGEGDYLQHLGGGREKVSGPQDGKSEKSEEIADEPARDPGMPGARGGLSARDQTIRLRGQRDVSHRRDGQQWLPCNGREECTYRRPG</sequence>
<organism evidence="2 3">
    <name type="scientific">Trichonephila clavipes</name>
    <name type="common">Golden silk orbweaver</name>
    <name type="synonym">Nephila clavipes</name>
    <dbReference type="NCBI Taxonomy" id="2585209"/>
    <lineage>
        <taxon>Eukaryota</taxon>
        <taxon>Metazoa</taxon>
        <taxon>Ecdysozoa</taxon>
        <taxon>Arthropoda</taxon>
        <taxon>Chelicerata</taxon>
        <taxon>Arachnida</taxon>
        <taxon>Araneae</taxon>
        <taxon>Araneomorphae</taxon>
        <taxon>Entelegynae</taxon>
        <taxon>Araneoidea</taxon>
        <taxon>Nephilidae</taxon>
        <taxon>Trichonephila</taxon>
    </lineage>
</organism>
<feature type="compositionally biased region" description="Basic and acidic residues" evidence="1">
    <location>
        <begin position="58"/>
        <end position="83"/>
    </location>
</feature>
<evidence type="ECO:0000256" key="1">
    <source>
        <dbReference type="SAM" id="MobiDB-lite"/>
    </source>
</evidence>
<reference evidence="2" key="1">
    <citation type="submission" date="2020-08" db="EMBL/GenBank/DDBJ databases">
        <title>Multicomponent nature underlies the extraordinary mechanical properties of spider dragline silk.</title>
        <authorList>
            <person name="Kono N."/>
            <person name="Nakamura H."/>
            <person name="Mori M."/>
            <person name="Yoshida Y."/>
            <person name="Ohtoshi R."/>
            <person name="Malay A.D."/>
            <person name="Moran D.A.P."/>
            <person name="Tomita M."/>
            <person name="Numata K."/>
            <person name="Arakawa K."/>
        </authorList>
    </citation>
    <scope>NUCLEOTIDE SEQUENCE</scope>
</reference>
<keyword evidence="3" id="KW-1185">Reference proteome</keyword>
<feature type="region of interest" description="Disordered" evidence="1">
    <location>
        <begin position="1"/>
        <end position="120"/>
    </location>
</feature>
<dbReference type="EMBL" id="BMAU01021197">
    <property type="protein sequence ID" value="GFX97331.1"/>
    <property type="molecule type" value="Genomic_DNA"/>
</dbReference>
<dbReference type="AlphaFoldDB" id="A0A8X6RL17"/>
<accession>A0A8X6RL17</accession>